<dbReference type="RefSeq" id="WP_349352987.1">
    <property type="nucleotide sequence ID" value="NZ_CP157804.1"/>
</dbReference>
<dbReference type="Gene3D" id="3.10.129.10">
    <property type="entry name" value="Hotdog Thioesterase"/>
    <property type="match status" value="1"/>
</dbReference>
<dbReference type="PANTHER" id="PTHR43240">
    <property type="entry name" value="1,4-DIHYDROXY-2-NAPHTHOYL-COA THIOESTERASE 1"/>
    <property type="match status" value="1"/>
</dbReference>
<sequence length="142" mass="16393">MDEKTKERLIRLAEEEIPIHRYLGLKVETIEKEFIRVRIPFREDFVGDIRTKRWHGGIMATVMDSVGGAIGIANFESPEDKLSTIDLRVDYLRFAEGKDLLFEGKLVRMGNRIMVTKMKAFQDGMLVAEGRGVYNFIRALQE</sequence>
<gene>
    <name evidence="3" type="ORF">ABNE31_08150</name>
</gene>
<organism evidence="3">
    <name type="scientific">Flagellimonas sp. MMG031</name>
    <dbReference type="NCBI Taxonomy" id="3158549"/>
    <lineage>
        <taxon>Bacteria</taxon>
        <taxon>Pseudomonadati</taxon>
        <taxon>Bacteroidota</taxon>
        <taxon>Flavobacteriia</taxon>
        <taxon>Flavobacteriales</taxon>
        <taxon>Flavobacteriaceae</taxon>
        <taxon>Flagellimonas</taxon>
    </lineage>
</organism>
<dbReference type="EMBL" id="CP157804">
    <property type="protein sequence ID" value="XBQ24869.1"/>
    <property type="molecule type" value="Genomic_DNA"/>
</dbReference>
<evidence type="ECO:0000256" key="1">
    <source>
        <dbReference type="ARBA" id="ARBA00022801"/>
    </source>
</evidence>
<dbReference type="KEGG" id="fld:ABNE31_08150"/>
<dbReference type="Pfam" id="PF03061">
    <property type="entry name" value="4HBT"/>
    <property type="match status" value="1"/>
</dbReference>
<protein>
    <submittedName>
        <fullName evidence="3">Hotdog fold thioesterase</fullName>
    </submittedName>
</protein>
<reference evidence="3" key="1">
    <citation type="submission" date="2024-05" db="EMBL/GenBank/DDBJ databases">
        <title>Draft Genome Sequences of Flagellimonas sp. MMG031 and Marinobacter sp. MMG032 Isolated from the dinoflagellate Symbiodinium pilosum.</title>
        <authorList>
            <person name="Shikuma N.J."/>
            <person name="Farrell M.V."/>
        </authorList>
    </citation>
    <scope>NUCLEOTIDE SEQUENCE</scope>
    <source>
        <strain evidence="3">MMG031</strain>
    </source>
</reference>
<dbReference type="InterPro" id="IPR029069">
    <property type="entry name" value="HotDog_dom_sf"/>
</dbReference>
<name>A0AAU7N2Y3_9FLAO</name>
<proteinExistence type="predicted"/>
<keyword evidence="1" id="KW-0378">Hydrolase</keyword>
<dbReference type="InterPro" id="IPR006683">
    <property type="entry name" value="Thioestr_dom"/>
</dbReference>
<evidence type="ECO:0000259" key="2">
    <source>
        <dbReference type="Pfam" id="PF03061"/>
    </source>
</evidence>
<dbReference type="CDD" id="cd03443">
    <property type="entry name" value="PaaI_thioesterase"/>
    <property type="match status" value="1"/>
</dbReference>
<dbReference type="AlphaFoldDB" id="A0AAU7N2Y3"/>
<feature type="domain" description="Thioesterase" evidence="2">
    <location>
        <begin position="54"/>
        <end position="125"/>
    </location>
</feature>
<dbReference type="SUPFAM" id="SSF54637">
    <property type="entry name" value="Thioesterase/thiol ester dehydrase-isomerase"/>
    <property type="match status" value="1"/>
</dbReference>
<dbReference type="InterPro" id="IPR003736">
    <property type="entry name" value="PAAI_dom"/>
</dbReference>
<evidence type="ECO:0000313" key="3">
    <source>
        <dbReference type="EMBL" id="XBQ24869.1"/>
    </source>
</evidence>
<dbReference type="GO" id="GO:0016289">
    <property type="term" value="F:acyl-CoA hydrolase activity"/>
    <property type="evidence" value="ECO:0007669"/>
    <property type="project" value="UniProtKB-ARBA"/>
</dbReference>
<dbReference type="NCBIfam" id="TIGR00369">
    <property type="entry name" value="unchar_dom_1"/>
    <property type="match status" value="1"/>
</dbReference>
<accession>A0AAU7N2Y3</accession>